<evidence type="ECO:0000313" key="3">
    <source>
        <dbReference type="Proteomes" id="UP000006813"/>
    </source>
</evidence>
<name>G5BR48_HETGA</name>
<feature type="transmembrane region" description="Helical" evidence="1">
    <location>
        <begin position="56"/>
        <end position="81"/>
    </location>
</feature>
<gene>
    <name evidence="2" type="ORF">GW7_12592</name>
</gene>
<reference evidence="2 3" key="1">
    <citation type="journal article" date="2011" name="Nature">
        <title>Genome sequencing reveals insights into physiology and longevity of the naked mole rat.</title>
        <authorList>
            <person name="Kim E.B."/>
            <person name="Fang X."/>
            <person name="Fushan A.A."/>
            <person name="Huang Z."/>
            <person name="Lobanov A.V."/>
            <person name="Han L."/>
            <person name="Marino S.M."/>
            <person name="Sun X."/>
            <person name="Turanov A.A."/>
            <person name="Yang P."/>
            <person name="Yim S.H."/>
            <person name="Zhao X."/>
            <person name="Kasaikina M.V."/>
            <person name="Stoletzki N."/>
            <person name="Peng C."/>
            <person name="Polak P."/>
            <person name="Xiong Z."/>
            <person name="Kiezun A."/>
            <person name="Zhu Y."/>
            <person name="Chen Y."/>
            <person name="Kryukov G.V."/>
            <person name="Zhang Q."/>
            <person name="Peshkin L."/>
            <person name="Yang L."/>
            <person name="Bronson R.T."/>
            <person name="Buffenstein R."/>
            <person name="Wang B."/>
            <person name="Han C."/>
            <person name="Li Q."/>
            <person name="Chen L."/>
            <person name="Zhao W."/>
            <person name="Sunyaev S.R."/>
            <person name="Park T.J."/>
            <person name="Zhang G."/>
            <person name="Wang J."/>
            <person name="Gladyshev V.N."/>
        </authorList>
    </citation>
    <scope>NUCLEOTIDE SEQUENCE [LARGE SCALE GENOMIC DNA]</scope>
</reference>
<keyword evidence="1" id="KW-0472">Membrane</keyword>
<dbReference type="STRING" id="10181.G5BR48"/>
<dbReference type="Proteomes" id="UP000006813">
    <property type="component" value="Unassembled WGS sequence"/>
</dbReference>
<protein>
    <submittedName>
        <fullName evidence="2">Synaptotagmin-9</fullName>
    </submittedName>
</protein>
<accession>G5BR48</accession>
<organism evidence="2 3">
    <name type="scientific">Heterocephalus glaber</name>
    <name type="common">Naked mole rat</name>
    <dbReference type="NCBI Taxonomy" id="10181"/>
    <lineage>
        <taxon>Eukaryota</taxon>
        <taxon>Metazoa</taxon>
        <taxon>Chordata</taxon>
        <taxon>Craniata</taxon>
        <taxon>Vertebrata</taxon>
        <taxon>Euteleostomi</taxon>
        <taxon>Mammalia</taxon>
        <taxon>Eutheria</taxon>
        <taxon>Euarchontoglires</taxon>
        <taxon>Glires</taxon>
        <taxon>Rodentia</taxon>
        <taxon>Hystricomorpha</taxon>
        <taxon>Bathyergidae</taxon>
        <taxon>Heterocephalus</taxon>
    </lineage>
</organism>
<proteinExistence type="predicted"/>
<keyword evidence="1" id="KW-1133">Transmembrane helix</keyword>
<evidence type="ECO:0000313" key="2">
    <source>
        <dbReference type="EMBL" id="EHB11759.1"/>
    </source>
</evidence>
<dbReference type="AlphaFoldDB" id="G5BR48"/>
<dbReference type="InParanoid" id="G5BR48"/>
<sequence length="90" mass="10297">MWGRGAMPGSRDKLCHQALQLLAEFCAHGTLEHDICQDFIYHLQDHMRPLLLDPDISVSLLTLVVAVCGLALFVVSLFMSWNLFWVPWEE</sequence>
<evidence type="ECO:0000256" key="1">
    <source>
        <dbReference type="SAM" id="Phobius"/>
    </source>
</evidence>
<keyword evidence="1" id="KW-0812">Transmembrane</keyword>
<dbReference type="EMBL" id="JH171437">
    <property type="protein sequence ID" value="EHB11759.1"/>
    <property type="molecule type" value="Genomic_DNA"/>
</dbReference>